<dbReference type="GO" id="GO:0042797">
    <property type="term" value="P:tRNA transcription by RNA polymerase III"/>
    <property type="evidence" value="ECO:0007669"/>
    <property type="project" value="TreeGrafter"/>
</dbReference>
<dbReference type="InterPro" id="IPR035913">
    <property type="entry name" value="RPB5-like_sf"/>
</dbReference>
<dbReference type="AlphaFoldDB" id="A0A6C0B112"/>
<dbReference type="GO" id="GO:0005666">
    <property type="term" value="C:RNA polymerase III complex"/>
    <property type="evidence" value="ECO:0007669"/>
    <property type="project" value="TreeGrafter"/>
</dbReference>
<evidence type="ECO:0000313" key="3">
    <source>
        <dbReference type="EMBL" id="QHS85776.1"/>
    </source>
</evidence>
<dbReference type="GO" id="GO:0005665">
    <property type="term" value="C:RNA polymerase II, core complex"/>
    <property type="evidence" value="ECO:0007669"/>
    <property type="project" value="TreeGrafter"/>
</dbReference>
<organism evidence="3">
    <name type="scientific">viral metagenome</name>
    <dbReference type="NCBI Taxonomy" id="1070528"/>
    <lineage>
        <taxon>unclassified sequences</taxon>
        <taxon>metagenomes</taxon>
        <taxon>organismal metagenomes</taxon>
    </lineage>
</organism>
<dbReference type="GO" id="GO:0006362">
    <property type="term" value="P:transcription elongation by RNA polymerase I"/>
    <property type="evidence" value="ECO:0007669"/>
    <property type="project" value="TreeGrafter"/>
</dbReference>
<name>A0A6C0B112_9ZZZZ</name>
<evidence type="ECO:0000259" key="2">
    <source>
        <dbReference type="Pfam" id="PF01191"/>
    </source>
</evidence>
<sequence length="191" mass="21942">MEERAIEVIKKMLSFRSIKVENVDSLGSPIDETRMFNIGGVLIIFSEKGRITENILQTYMTFAEENSYTHGTIVVSLVEPSENVLAFVRDHNNDTKKPIFQVFEIRRLQFDITTHRRFPPHRIINKDELAALEKKFNVTNPKKQLPWIDSEDPGAKWIGARSGDVVEIQRFSESAGDSTYYRYCAGNVLQT</sequence>
<proteinExistence type="predicted"/>
<dbReference type="GO" id="GO:0003677">
    <property type="term" value="F:DNA binding"/>
    <property type="evidence" value="ECO:0007669"/>
    <property type="project" value="InterPro"/>
</dbReference>
<dbReference type="PANTHER" id="PTHR10535:SF0">
    <property type="entry name" value="DNA-DIRECTED RNA POLYMERASES I, II, AND III SUBUNIT RPABC1"/>
    <property type="match status" value="1"/>
</dbReference>
<dbReference type="GO" id="GO:0005736">
    <property type="term" value="C:RNA polymerase I complex"/>
    <property type="evidence" value="ECO:0007669"/>
    <property type="project" value="TreeGrafter"/>
</dbReference>
<dbReference type="Gene3D" id="3.90.940.20">
    <property type="entry name" value="RPB5-like RNA polymerase subunit"/>
    <property type="match status" value="1"/>
</dbReference>
<dbReference type="EMBL" id="MN739048">
    <property type="protein sequence ID" value="QHS85776.1"/>
    <property type="molecule type" value="Genomic_DNA"/>
</dbReference>
<dbReference type="SUPFAM" id="SSF55287">
    <property type="entry name" value="RPB5-like RNA polymerase subunit"/>
    <property type="match status" value="1"/>
</dbReference>
<keyword evidence="1" id="KW-0804">Transcription</keyword>
<accession>A0A6C0B112</accession>
<reference evidence="3" key="1">
    <citation type="journal article" date="2020" name="Nature">
        <title>Giant virus diversity and host interactions through global metagenomics.</title>
        <authorList>
            <person name="Schulz F."/>
            <person name="Roux S."/>
            <person name="Paez-Espino D."/>
            <person name="Jungbluth S."/>
            <person name="Walsh D.A."/>
            <person name="Denef V.J."/>
            <person name="McMahon K.D."/>
            <person name="Konstantinidis K.T."/>
            <person name="Eloe-Fadrosh E.A."/>
            <person name="Kyrpides N.C."/>
            <person name="Woyke T."/>
        </authorList>
    </citation>
    <scope>NUCLEOTIDE SEQUENCE</scope>
    <source>
        <strain evidence="3">GVMAG-M-3300009185-36</strain>
    </source>
</reference>
<dbReference type="GO" id="GO:0003899">
    <property type="term" value="F:DNA-directed RNA polymerase activity"/>
    <property type="evidence" value="ECO:0007669"/>
    <property type="project" value="InterPro"/>
</dbReference>
<dbReference type="InterPro" id="IPR014381">
    <property type="entry name" value="Arch_Rpo5/euc_Rpb5"/>
</dbReference>
<protein>
    <recommendedName>
        <fullName evidence="2">RNA polymerase subunit H/Rpb5 C-terminal domain-containing protein</fullName>
    </recommendedName>
</protein>
<evidence type="ECO:0000256" key="1">
    <source>
        <dbReference type="ARBA" id="ARBA00023163"/>
    </source>
</evidence>
<dbReference type="GO" id="GO:0006366">
    <property type="term" value="P:transcription by RNA polymerase II"/>
    <property type="evidence" value="ECO:0007669"/>
    <property type="project" value="TreeGrafter"/>
</dbReference>
<dbReference type="InterPro" id="IPR000783">
    <property type="entry name" value="RNA_pol_subH/Rpb5_C"/>
</dbReference>
<dbReference type="PANTHER" id="PTHR10535">
    <property type="entry name" value="DNA-DIRECTED RNA POLYMERASES I, II, AND III SUBUNIT RPABC1"/>
    <property type="match status" value="1"/>
</dbReference>
<dbReference type="Pfam" id="PF01191">
    <property type="entry name" value="RNA_pol_Rpb5_C"/>
    <property type="match status" value="1"/>
</dbReference>
<feature type="domain" description="RNA polymerase subunit H/Rpb5 C-terminal" evidence="2">
    <location>
        <begin position="110"/>
        <end position="184"/>
    </location>
</feature>